<dbReference type="EMBL" id="JAUKVY010000033">
    <property type="protein sequence ID" value="MDO1536916.1"/>
    <property type="molecule type" value="Genomic_DNA"/>
</dbReference>
<proteinExistence type="predicted"/>
<keyword evidence="2" id="KW-1185">Reference proteome</keyword>
<gene>
    <name evidence="1" type="ORF">Q2T77_32065</name>
</gene>
<accession>A0ABT8SHC6</accession>
<comment type="caution">
    <text evidence="1">The sequence shown here is derived from an EMBL/GenBank/DDBJ whole genome shotgun (WGS) entry which is preliminary data.</text>
</comment>
<protein>
    <submittedName>
        <fullName evidence="1">Uncharacterized protein</fullName>
    </submittedName>
</protein>
<evidence type="ECO:0000313" key="2">
    <source>
        <dbReference type="Proteomes" id="UP001169027"/>
    </source>
</evidence>
<dbReference type="Proteomes" id="UP001169027">
    <property type="component" value="Unassembled WGS sequence"/>
</dbReference>
<dbReference type="RefSeq" id="WP_301815131.1">
    <property type="nucleotide sequence ID" value="NZ_JAUJZH010000033.1"/>
</dbReference>
<sequence>MNHPSYSQPVASYELRFQSLFRQRRGWAFPCDAEGHVDMDTLSERARINYLFARALVGIDVDTPRVRPR</sequence>
<name>A0ABT8SHC6_9BURK</name>
<reference evidence="1" key="1">
    <citation type="submission" date="2023-06" db="EMBL/GenBank/DDBJ databases">
        <authorList>
            <person name="Jiang Y."/>
            <person name="Liu Q."/>
        </authorList>
    </citation>
    <scope>NUCLEOTIDE SEQUENCE</scope>
    <source>
        <strain evidence="1">CGMCC 1.12090</strain>
    </source>
</reference>
<organism evidence="1 2">
    <name type="scientific">Variovorax ginsengisoli</name>
    <dbReference type="NCBI Taxonomy" id="363844"/>
    <lineage>
        <taxon>Bacteria</taxon>
        <taxon>Pseudomonadati</taxon>
        <taxon>Pseudomonadota</taxon>
        <taxon>Betaproteobacteria</taxon>
        <taxon>Burkholderiales</taxon>
        <taxon>Comamonadaceae</taxon>
        <taxon>Variovorax</taxon>
    </lineage>
</organism>
<evidence type="ECO:0000313" key="1">
    <source>
        <dbReference type="EMBL" id="MDO1536916.1"/>
    </source>
</evidence>